<keyword evidence="15" id="KW-0460">Magnesium</keyword>
<feature type="region of interest" description="Disordered" evidence="25">
    <location>
        <begin position="22"/>
        <end position="45"/>
    </location>
</feature>
<dbReference type="CDD" id="cd08224">
    <property type="entry name" value="STKc_Nek6_7"/>
    <property type="match status" value="1"/>
</dbReference>
<accession>A0A3M0K752</accession>
<dbReference type="FunFam" id="3.30.200.20:FF:000204">
    <property type="entry name" value="Serine/threonine-protein kinase Nek7"/>
    <property type="match status" value="1"/>
</dbReference>
<keyword evidence="16 22" id="KW-0440">LIM domain</keyword>
<evidence type="ECO:0000256" key="4">
    <source>
        <dbReference type="ARBA" id="ARBA00005843"/>
    </source>
</evidence>
<dbReference type="SUPFAM" id="SSF57716">
    <property type="entry name" value="Glucocorticoid receptor-like (DNA-binding domain)"/>
    <property type="match status" value="2"/>
</dbReference>
<dbReference type="PROSITE" id="PS50011">
    <property type="entry name" value="PROTEIN_KINASE_DOM"/>
    <property type="match status" value="1"/>
</dbReference>
<dbReference type="InterPro" id="IPR008271">
    <property type="entry name" value="Ser/Thr_kinase_AS"/>
</dbReference>
<dbReference type="FunFam" id="1.10.10.60:FF:000027">
    <property type="entry name" value="LIM/homeobox protein Lhx9"/>
    <property type="match status" value="1"/>
</dbReference>
<keyword evidence="17 21" id="KW-0238">DNA-binding</keyword>
<keyword evidence="14 23" id="KW-0067">ATP-binding</keyword>
<feature type="binding site" evidence="23">
    <location>
        <position position="473"/>
    </location>
    <ligand>
        <name>ATP</name>
        <dbReference type="ChEBI" id="CHEBI:30616"/>
    </ligand>
</feature>
<name>A0A3M0K752_HIRRU</name>
<dbReference type="FunFam" id="3.30.200.20:FF:000240">
    <property type="entry name" value="Serine/threonine-protein kinase Nek7"/>
    <property type="match status" value="1"/>
</dbReference>
<dbReference type="PANTHER" id="PTHR43289:SF2">
    <property type="entry name" value="SERINE_THREONINE-PROTEIN KINASE NEK7"/>
    <property type="match status" value="1"/>
</dbReference>
<dbReference type="InterPro" id="IPR017441">
    <property type="entry name" value="Protein_kinase_ATP_BS"/>
</dbReference>
<evidence type="ECO:0000259" key="28">
    <source>
        <dbReference type="PROSITE" id="PS50071"/>
    </source>
</evidence>
<comment type="subcellular location">
    <subcellularLocation>
        <location evidence="3">Cytoplasm</location>
        <location evidence="3">Cytoskeleton</location>
        <location evidence="3">Spindle pole</location>
    </subcellularLocation>
    <subcellularLocation>
        <location evidence="2 21 24">Nucleus</location>
    </subcellularLocation>
</comment>
<dbReference type="FunFam" id="2.10.110.10:FF:000033">
    <property type="entry name" value="LIM/homeobox protein Lhx9 isoform X2"/>
    <property type="match status" value="1"/>
</dbReference>
<dbReference type="FunFam" id="2.10.110.10:FF:000039">
    <property type="entry name" value="LIM/homeobox protein Lhx9 isoform 2"/>
    <property type="match status" value="1"/>
</dbReference>
<dbReference type="InterPro" id="IPR011009">
    <property type="entry name" value="Kinase-like_dom_sf"/>
</dbReference>
<dbReference type="GO" id="GO:0003677">
    <property type="term" value="F:DNA binding"/>
    <property type="evidence" value="ECO:0007669"/>
    <property type="project" value="UniProtKB-UniRule"/>
</dbReference>
<dbReference type="SUPFAM" id="SSF56112">
    <property type="entry name" value="Protein kinase-like (PK-like)"/>
    <property type="match status" value="1"/>
</dbReference>
<evidence type="ECO:0000259" key="26">
    <source>
        <dbReference type="PROSITE" id="PS50011"/>
    </source>
</evidence>
<evidence type="ECO:0000313" key="30">
    <source>
        <dbReference type="Proteomes" id="UP000269221"/>
    </source>
</evidence>
<evidence type="ECO:0000256" key="20">
    <source>
        <dbReference type="ARBA" id="ARBA00039067"/>
    </source>
</evidence>
<evidence type="ECO:0000256" key="5">
    <source>
        <dbReference type="ARBA" id="ARBA00010886"/>
    </source>
</evidence>
<dbReference type="Pfam" id="PF00046">
    <property type="entry name" value="Homeodomain"/>
    <property type="match status" value="1"/>
</dbReference>
<proteinExistence type="inferred from homology"/>
<evidence type="ECO:0000256" key="16">
    <source>
        <dbReference type="ARBA" id="ARBA00023038"/>
    </source>
</evidence>
<keyword evidence="30" id="KW-1185">Reference proteome</keyword>
<dbReference type="Gene3D" id="3.30.200.20">
    <property type="entry name" value="Phosphorylase Kinase, domain 1"/>
    <property type="match status" value="1"/>
</dbReference>
<feature type="domain" description="Homeobox" evidence="28">
    <location>
        <begin position="246"/>
        <end position="293"/>
    </location>
</feature>
<keyword evidence="18 21" id="KW-0371">Homeobox</keyword>
<dbReference type="InterPro" id="IPR000719">
    <property type="entry name" value="Prot_kinase_dom"/>
</dbReference>
<evidence type="ECO:0000256" key="23">
    <source>
        <dbReference type="PROSITE-ProRule" id="PRU10141"/>
    </source>
</evidence>
<evidence type="ECO:0000256" key="10">
    <source>
        <dbReference type="ARBA" id="ARBA00022737"/>
    </source>
</evidence>
<keyword evidence="10" id="KW-0677">Repeat</keyword>
<dbReference type="CDD" id="cd00086">
    <property type="entry name" value="homeodomain"/>
    <property type="match status" value="1"/>
</dbReference>
<keyword evidence="13 22" id="KW-0862">Zinc</keyword>
<feature type="DNA-binding region" description="Homeobox" evidence="21">
    <location>
        <begin position="248"/>
        <end position="294"/>
    </location>
</feature>
<comment type="caution">
    <text evidence="29">The sequence shown here is derived from an EMBL/GenBank/DDBJ whole genome shotgun (WGS) entry which is preliminary data.</text>
</comment>
<dbReference type="PANTHER" id="PTHR43289">
    <property type="entry name" value="MITOGEN-ACTIVATED PROTEIN KINASE KINASE KINASE 20-RELATED"/>
    <property type="match status" value="1"/>
</dbReference>
<evidence type="ECO:0000256" key="6">
    <source>
        <dbReference type="ARBA" id="ARBA00022490"/>
    </source>
</evidence>
<evidence type="ECO:0000256" key="13">
    <source>
        <dbReference type="ARBA" id="ARBA00022833"/>
    </source>
</evidence>
<evidence type="ECO:0000256" key="24">
    <source>
        <dbReference type="RuleBase" id="RU000682"/>
    </source>
</evidence>
<comment type="similarity">
    <text evidence="5">Belongs to the protein kinase superfamily. NEK Ser/Thr protein kinase family. NIMA subfamily.</text>
</comment>
<evidence type="ECO:0000256" key="17">
    <source>
        <dbReference type="ARBA" id="ARBA00023125"/>
    </source>
</evidence>
<dbReference type="EMBL" id="QRBI01000117">
    <property type="protein sequence ID" value="RMC08401.1"/>
    <property type="molecule type" value="Genomic_DNA"/>
</dbReference>
<dbReference type="InterPro" id="IPR009057">
    <property type="entry name" value="Homeodomain-like_sf"/>
</dbReference>
<dbReference type="Proteomes" id="UP000269221">
    <property type="component" value="Unassembled WGS sequence"/>
</dbReference>
<dbReference type="GO" id="GO:0000922">
    <property type="term" value="C:spindle pole"/>
    <property type="evidence" value="ECO:0007669"/>
    <property type="project" value="UniProtKB-SubCell"/>
</dbReference>
<feature type="domain" description="Protein kinase" evidence="26">
    <location>
        <begin position="444"/>
        <end position="699"/>
    </location>
</feature>
<keyword evidence="19 21" id="KW-0539">Nucleus</keyword>
<dbReference type="Gene3D" id="2.10.110.10">
    <property type="entry name" value="Cysteine Rich Protein"/>
    <property type="match status" value="2"/>
</dbReference>
<dbReference type="GO" id="GO:0004674">
    <property type="term" value="F:protein serine/threonine kinase activity"/>
    <property type="evidence" value="ECO:0007669"/>
    <property type="project" value="UniProtKB-KW"/>
</dbReference>
<dbReference type="InterPro" id="IPR001781">
    <property type="entry name" value="Znf_LIM"/>
</dbReference>
<comment type="cofactor">
    <cofactor evidence="1">
        <name>Mg(2+)</name>
        <dbReference type="ChEBI" id="CHEBI:18420"/>
    </cofactor>
</comment>
<keyword evidence="9 22" id="KW-0479">Metal-binding</keyword>
<evidence type="ECO:0000256" key="21">
    <source>
        <dbReference type="PROSITE-ProRule" id="PRU00108"/>
    </source>
</evidence>
<dbReference type="Pfam" id="PF00069">
    <property type="entry name" value="Pkinase"/>
    <property type="match status" value="1"/>
</dbReference>
<dbReference type="CDD" id="cd09469">
    <property type="entry name" value="LIM1_Lhx2"/>
    <property type="match status" value="1"/>
</dbReference>
<evidence type="ECO:0000256" key="19">
    <source>
        <dbReference type="ARBA" id="ARBA00023242"/>
    </source>
</evidence>
<evidence type="ECO:0000256" key="22">
    <source>
        <dbReference type="PROSITE-ProRule" id="PRU00125"/>
    </source>
</evidence>
<dbReference type="SMART" id="SM00389">
    <property type="entry name" value="HOX"/>
    <property type="match status" value="1"/>
</dbReference>
<dbReference type="PROSITE" id="PS00108">
    <property type="entry name" value="PROTEIN_KINASE_ST"/>
    <property type="match status" value="1"/>
</dbReference>
<keyword evidence="12" id="KW-0418">Kinase</keyword>
<dbReference type="GO" id="GO:0005634">
    <property type="term" value="C:nucleus"/>
    <property type="evidence" value="ECO:0007669"/>
    <property type="project" value="UniProtKB-SubCell"/>
</dbReference>
<evidence type="ECO:0000256" key="2">
    <source>
        <dbReference type="ARBA" id="ARBA00004123"/>
    </source>
</evidence>
<evidence type="ECO:0000259" key="27">
    <source>
        <dbReference type="PROSITE" id="PS50023"/>
    </source>
</evidence>
<comment type="similarity">
    <text evidence="4">Belongs to the protein kinase superfamily. TKL Ser/Thr protein kinase family.</text>
</comment>
<dbReference type="OrthoDB" id="248923at2759"/>
<dbReference type="GO" id="GO:0005524">
    <property type="term" value="F:ATP binding"/>
    <property type="evidence" value="ECO:0007669"/>
    <property type="project" value="UniProtKB-UniRule"/>
</dbReference>
<evidence type="ECO:0000256" key="25">
    <source>
        <dbReference type="SAM" id="MobiDB-lite"/>
    </source>
</evidence>
<evidence type="ECO:0000256" key="11">
    <source>
        <dbReference type="ARBA" id="ARBA00022741"/>
    </source>
</evidence>
<keyword evidence="11 23" id="KW-0547">Nucleotide-binding</keyword>
<feature type="domain" description="LIM zinc-binding" evidence="27">
    <location>
        <begin position="50"/>
        <end position="111"/>
    </location>
</feature>
<evidence type="ECO:0000256" key="15">
    <source>
        <dbReference type="ARBA" id="ARBA00022842"/>
    </source>
</evidence>
<evidence type="ECO:0000256" key="18">
    <source>
        <dbReference type="ARBA" id="ARBA00023155"/>
    </source>
</evidence>
<evidence type="ECO:0000313" key="29">
    <source>
        <dbReference type="EMBL" id="RMC08401.1"/>
    </source>
</evidence>
<evidence type="ECO:0000256" key="9">
    <source>
        <dbReference type="ARBA" id="ARBA00022723"/>
    </source>
</evidence>
<dbReference type="AlphaFoldDB" id="A0A3M0K752"/>
<dbReference type="PROSITE" id="PS50071">
    <property type="entry name" value="HOMEOBOX_2"/>
    <property type="match status" value="1"/>
</dbReference>
<dbReference type="FunFam" id="1.10.510.10:FF:000148">
    <property type="entry name" value="Serine/threonine-protein kinase Nek7"/>
    <property type="match status" value="1"/>
</dbReference>
<dbReference type="Pfam" id="PF00412">
    <property type="entry name" value="LIM"/>
    <property type="match status" value="2"/>
</dbReference>
<dbReference type="GO" id="GO:0046872">
    <property type="term" value="F:metal ion binding"/>
    <property type="evidence" value="ECO:0007669"/>
    <property type="project" value="UniProtKB-KW"/>
</dbReference>
<keyword evidence="8" id="KW-0808">Transferase</keyword>
<dbReference type="PROSITE" id="PS50023">
    <property type="entry name" value="LIM_DOMAIN_2"/>
    <property type="match status" value="2"/>
</dbReference>
<feature type="domain" description="LIM zinc-binding" evidence="27">
    <location>
        <begin position="112"/>
        <end position="174"/>
    </location>
</feature>
<dbReference type="EC" id="2.7.11.34" evidence="20"/>
<keyword evidence="6" id="KW-0963">Cytoplasm</keyword>
<evidence type="ECO:0000256" key="12">
    <source>
        <dbReference type="ARBA" id="ARBA00022777"/>
    </source>
</evidence>
<dbReference type="SMART" id="SM00220">
    <property type="entry name" value="S_TKc"/>
    <property type="match status" value="1"/>
</dbReference>
<dbReference type="InterPro" id="IPR001356">
    <property type="entry name" value="HD"/>
</dbReference>
<dbReference type="PROSITE" id="PS00107">
    <property type="entry name" value="PROTEIN_KINASE_ATP"/>
    <property type="match status" value="1"/>
</dbReference>
<gene>
    <name evidence="29" type="ORF">DUI87_14645</name>
</gene>
<dbReference type="Gene3D" id="1.10.510.10">
    <property type="entry name" value="Transferase(Phosphotransferase) domain 1"/>
    <property type="match status" value="1"/>
</dbReference>
<organism evidence="29 30">
    <name type="scientific">Hirundo rustica rustica</name>
    <dbReference type="NCBI Taxonomy" id="333673"/>
    <lineage>
        <taxon>Eukaryota</taxon>
        <taxon>Metazoa</taxon>
        <taxon>Chordata</taxon>
        <taxon>Craniata</taxon>
        <taxon>Vertebrata</taxon>
        <taxon>Euteleostomi</taxon>
        <taxon>Archelosauria</taxon>
        <taxon>Archosauria</taxon>
        <taxon>Dinosauria</taxon>
        <taxon>Saurischia</taxon>
        <taxon>Theropoda</taxon>
        <taxon>Coelurosauria</taxon>
        <taxon>Aves</taxon>
        <taxon>Neognathae</taxon>
        <taxon>Neoaves</taxon>
        <taxon>Telluraves</taxon>
        <taxon>Australaves</taxon>
        <taxon>Passeriformes</taxon>
        <taxon>Sylvioidea</taxon>
        <taxon>Hirundinidae</taxon>
        <taxon>Hirundo</taxon>
    </lineage>
</organism>
<evidence type="ECO:0000256" key="1">
    <source>
        <dbReference type="ARBA" id="ARBA00001946"/>
    </source>
</evidence>
<dbReference type="CDD" id="cd09377">
    <property type="entry name" value="LIM2_Lhx2_Lhx9"/>
    <property type="match status" value="1"/>
</dbReference>
<evidence type="ECO:0000256" key="14">
    <source>
        <dbReference type="ARBA" id="ARBA00022840"/>
    </source>
</evidence>
<evidence type="ECO:0000256" key="7">
    <source>
        <dbReference type="ARBA" id="ARBA00022527"/>
    </source>
</evidence>
<dbReference type="STRING" id="333673.A0A3M0K752"/>
<feature type="region of interest" description="Disordered" evidence="25">
    <location>
        <begin position="229"/>
        <end position="252"/>
    </location>
</feature>
<dbReference type="SMART" id="SM00132">
    <property type="entry name" value="LIM"/>
    <property type="match status" value="2"/>
</dbReference>
<reference evidence="29 30" key="1">
    <citation type="submission" date="2018-07" db="EMBL/GenBank/DDBJ databases">
        <title>A high quality draft genome assembly of the barn swallow (H. rustica rustica).</title>
        <authorList>
            <person name="Formenti G."/>
            <person name="Chiara M."/>
            <person name="Poveda L."/>
            <person name="Francoijs K.-J."/>
            <person name="Bonisoli-Alquati A."/>
            <person name="Canova L."/>
            <person name="Gianfranceschi L."/>
            <person name="Horner D.S."/>
            <person name="Saino N."/>
        </authorList>
    </citation>
    <scope>NUCLEOTIDE SEQUENCE [LARGE SCALE GENOMIC DNA]</scope>
    <source>
        <strain evidence="29">Chelidonia</strain>
        <tissue evidence="29">Blood</tissue>
    </source>
</reference>
<evidence type="ECO:0000256" key="8">
    <source>
        <dbReference type="ARBA" id="ARBA00022679"/>
    </source>
</evidence>
<dbReference type="SUPFAM" id="SSF46689">
    <property type="entry name" value="Homeodomain-like"/>
    <property type="match status" value="1"/>
</dbReference>
<keyword evidence="7" id="KW-0723">Serine/threonine-protein kinase</keyword>
<dbReference type="Gene3D" id="1.10.10.60">
    <property type="entry name" value="Homeodomain-like"/>
    <property type="match status" value="1"/>
</dbReference>
<dbReference type="PROSITE" id="PS00478">
    <property type="entry name" value="LIM_DOMAIN_1"/>
    <property type="match status" value="1"/>
</dbReference>
<protein>
    <recommendedName>
        <fullName evidence="20">NEK6-subfamily protein kinase</fullName>
        <ecNumber evidence="20">2.7.11.34</ecNumber>
    </recommendedName>
</protein>
<evidence type="ECO:0000256" key="3">
    <source>
        <dbReference type="ARBA" id="ARBA00004647"/>
    </source>
</evidence>
<sequence length="937" mass="105607">MLFHGISGGHIQGIMEEMERRSKTESRLAKGGQMNGRDTNMPPMSPEKPALCAGCGGKISDRYYLLAVDKQWHLRCLKCCECKLALESELTCFAKDGSIYCKEDYYRRFSVQRCARCHLGISASEMVMRARESVYHLSCFTCTTCNKTLTTGDHFGMKDNLVYCRAHFESLLQGEYPPQLSYTELAAKSGGLALPYFNGTGTVQKGRPRKRKSPALGVDIVSYNSGCNENEADHLDRDQQPYPPSQKTKRMRTSFKHHQLRTMKSYFAINHNPDAKDLKQLAQKTGLTKRVLQSESCTNKSGGSSLQVMTSRAAALLKYLNDKCPGFRVTGIAYPTAKAQVFSCVNQHDSSEVRAATATYSGFSESQASRIKQKQPSSKKDKVLAMLLQLFKVLVHVPTEDKAQLNVFCRCLRNGAILATELGKSDFVKKALRPDMGYNTLANFRIEKKIGRGQFSEVYRATCLLDGVPVALKKVQIFDLMDAKARADCIKEIDLLKQLNHPNVIKYYASFIEDNELNIVLELADAGDLSRMIKHFKKQKRLIPERTVWKYFVQLCSALEHMHSRRVMHRDIKPANVFITATGVVKLGDLGLGRFFSSKTTAAHSLVGTPYYMSPERIHENGYNFKSDIWSLGCLLYEMAALQSPFYGDKMNLYSLCKKIEQCDYPPLPSDHYSEEKLLIDIPPLERYVYITVDAACFVDNLLLSVVDSSSCLSPEYVIPNMPPPLLVGSALASSLELTGIGSIRLGGGFQQLLTGATCRTLLPKPCCANPVFRSGVLSVKAYWHININKPVWSCRCVSKEETEHYQMGVSYVQPLPNRHFRFEKGKRWKSYVKIQDYHCKVSADHKIPEFCTSLRDGLKRQRVSKPSRSKGTVITHNSLPVFLRLIDKIEDVDEKQFKKKRKVLNANLLTPELNGKGIRENILNGFGSLCHKKHYP</sequence>